<dbReference type="InterPro" id="IPR012914">
    <property type="entry name" value="PucR_dom"/>
</dbReference>
<evidence type="ECO:0000259" key="1">
    <source>
        <dbReference type="Pfam" id="PF07905"/>
    </source>
</evidence>
<dbReference type="Proteomes" id="UP000831537">
    <property type="component" value="Chromosome"/>
</dbReference>
<protein>
    <submittedName>
        <fullName evidence="3">PucR family transcriptional regulator ligand-binding domain-containing protein</fullName>
    </submittedName>
</protein>
<feature type="domain" description="Purine catabolism PurC-like" evidence="1">
    <location>
        <begin position="10"/>
        <end position="127"/>
    </location>
</feature>
<evidence type="ECO:0000313" key="3">
    <source>
        <dbReference type="EMBL" id="UOQ84460.1"/>
    </source>
</evidence>
<dbReference type="Gene3D" id="1.10.10.2840">
    <property type="entry name" value="PucR C-terminal helix-turn-helix domain"/>
    <property type="match status" value="1"/>
</dbReference>
<keyword evidence="4" id="KW-1185">Reference proteome</keyword>
<evidence type="ECO:0000313" key="4">
    <source>
        <dbReference type="Proteomes" id="UP000831537"/>
    </source>
</evidence>
<dbReference type="PANTHER" id="PTHR33744:SF1">
    <property type="entry name" value="DNA-BINDING TRANSCRIPTIONAL ACTIVATOR ADER"/>
    <property type="match status" value="1"/>
</dbReference>
<organism evidence="3 4">
    <name type="scientific">Gracilibacillus salinarum</name>
    <dbReference type="NCBI Taxonomy" id="2932255"/>
    <lineage>
        <taxon>Bacteria</taxon>
        <taxon>Bacillati</taxon>
        <taxon>Bacillota</taxon>
        <taxon>Bacilli</taxon>
        <taxon>Bacillales</taxon>
        <taxon>Bacillaceae</taxon>
        <taxon>Gracilibacillus</taxon>
    </lineage>
</organism>
<evidence type="ECO:0000259" key="2">
    <source>
        <dbReference type="Pfam" id="PF13556"/>
    </source>
</evidence>
<dbReference type="PANTHER" id="PTHR33744">
    <property type="entry name" value="CARBOHYDRATE DIACID REGULATOR"/>
    <property type="match status" value="1"/>
</dbReference>
<reference evidence="3 4" key="1">
    <citation type="submission" date="2022-04" db="EMBL/GenBank/DDBJ databases">
        <title>Gracilibacillus sp. isolated from saltern.</title>
        <authorList>
            <person name="Won M."/>
            <person name="Lee C.-M."/>
            <person name="Woen H.-Y."/>
            <person name="Kwon S.-W."/>
        </authorList>
    </citation>
    <scope>NUCLEOTIDE SEQUENCE [LARGE SCALE GENOMIC DNA]</scope>
    <source>
        <strain evidence="3 4">SSPM10-3</strain>
    </source>
</reference>
<dbReference type="RefSeq" id="WP_244742231.1">
    <property type="nucleotide sequence ID" value="NZ_CP095071.1"/>
</dbReference>
<dbReference type="EMBL" id="CP095071">
    <property type="protein sequence ID" value="UOQ84460.1"/>
    <property type="molecule type" value="Genomic_DNA"/>
</dbReference>
<dbReference type="InterPro" id="IPR025736">
    <property type="entry name" value="PucR_C-HTH_dom"/>
</dbReference>
<dbReference type="InterPro" id="IPR051448">
    <property type="entry name" value="CdaR-like_regulators"/>
</dbReference>
<dbReference type="Pfam" id="PF13556">
    <property type="entry name" value="HTH_30"/>
    <property type="match status" value="1"/>
</dbReference>
<accession>A0ABY4GJD0</accession>
<name>A0ABY4GJD0_9BACI</name>
<proteinExistence type="predicted"/>
<dbReference type="Pfam" id="PF07905">
    <property type="entry name" value="PucR"/>
    <property type="match status" value="1"/>
</dbReference>
<feature type="domain" description="PucR C-terminal helix-turn-helix" evidence="2">
    <location>
        <begin position="472"/>
        <end position="527"/>
    </location>
</feature>
<dbReference type="InterPro" id="IPR042070">
    <property type="entry name" value="PucR_C-HTH_sf"/>
</dbReference>
<sequence>MSAIKLTVREVLEDACFEQAELVAGDKGLDNIVRWVHIMEVTNIDNLLNGSELILSTGVGWRDFKGACVSYFQQLIDAGVAALCIELVKYANSIPQEMLELANEHRIPLIVFHQEVRFIDISQVMNKRLVNTQYRILSDLEDFSSKLNQVMLLPNACHRVLKLIHQYLRVQVIYIPHNSEDITFLPLPNKNEQQKLVATIEADKENRVINRNKQFIATDQSYVGQSVQAMDVKFADIIFFTRYQAITEYELLVLDRCANAISQDLIRAFYLEEQRKQKKQQWIYEWISGSYKEEDIIQYLSSLDATINPNGAVVCVCRLHALMHDDNQSYHIAVFRNVLQKYGFFLVSLYDQKQFVFVLVNVRTQCDWKLRLEKVIRHIANMNLYKLDTTPYAWLGVGKLTEDIHEIQESYQSALEALAIQNQAKIKDKIFYEDLHIYRLVASLNKAICLEDYIQEYLGEVLDYDEAHNSDLLYTLQKYLECNGSKNDAAKRLYVVRQTLYHRLSKLKELLGADFMEPAKRSTIEFLIHAYRYQYPNHEQQVLKSVVKEGNA</sequence>
<gene>
    <name evidence="3" type="ORF">MUN87_17470</name>
</gene>